<evidence type="ECO:0000256" key="8">
    <source>
        <dbReference type="ARBA" id="ARBA00023136"/>
    </source>
</evidence>
<dbReference type="Proteomes" id="UP000267096">
    <property type="component" value="Unassembled WGS sequence"/>
</dbReference>
<dbReference type="GO" id="GO:0061617">
    <property type="term" value="C:MICOS complex"/>
    <property type="evidence" value="ECO:0007669"/>
    <property type="project" value="UniProtKB-UniRule"/>
</dbReference>
<comment type="function">
    <text evidence="1 9">Component of the MICOS complex, a large protein complex of the mitochondrial inner membrane that plays crucial roles in the maintenance of crista junctions, inner membrane architecture, and formation of contact sites to the outer membrane.</text>
</comment>
<evidence type="ECO:0000256" key="9">
    <source>
        <dbReference type="RuleBase" id="RU363011"/>
    </source>
</evidence>
<evidence type="ECO:0000256" key="3">
    <source>
        <dbReference type="ARBA" id="ARBA00006792"/>
    </source>
</evidence>
<evidence type="ECO:0000256" key="2">
    <source>
        <dbReference type="ARBA" id="ARBA00004434"/>
    </source>
</evidence>
<dbReference type="AlphaFoldDB" id="A0A0M3IY35"/>
<protein>
    <recommendedName>
        <fullName evidence="9">MICOS complex subunit MIC10</fullName>
    </recommendedName>
</protein>
<dbReference type="EMBL" id="UYRR01000014">
    <property type="protein sequence ID" value="VDK17330.1"/>
    <property type="molecule type" value="Genomic_DNA"/>
</dbReference>
<evidence type="ECO:0000256" key="5">
    <source>
        <dbReference type="ARBA" id="ARBA00022792"/>
    </source>
</evidence>
<feature type="transmembrane region" description="Helical" evidence="9">
    <location>
        <begin position="28"/>
        <end position="47"/>
    </location>
</feature>
<dbReference type="OrthoDB" id="5593818at2759"/>
<accession>A0A0M3IY35</accession>
<reference evidence="12" key="1">
    <citation type="submission" date="2017-02" db="UniProtKB">
        <authorList>
            <consortium name="WormBaseParasite"/>
        </authorList>
    </citation>
    <scope>IDENTIFICATION</scope>
</reference>
<sequence length="230" mass="25971">MKFADILRMTKVSEDEMSEKWDRCFADSLLKITGGLAIGIVASLALFKGRSFPMWFGSGVGLGMGWSNCRHDLQTPYLLYGKKVRSEQVDASKADEKSDYMPTAVDRTQMDSKTVDCSDLMAFQDALNKMRLIDDKILFELNCALPSSSFSANVNKGEKCKEIHLQLVGVRAKRMELIRRCVNENQENITNLRKNDASPGEVRLAQNTVLFPHSRINWIVEQNEVNEIAI</sequence>
<keyword evidence="6 9" id="KW-1133">Transmembrane helix</keyword>
<evidence type="ECO:0000256" key="6">
    <source>
        <dbReference type="ARBA" id="ARBA00022989"/>
    </source>
</evidence>
<keyword evidence="4 9" id="KW-0812">Transmembrane</keyword>
<dbReference type="InterPro" id="IPR007512">
    <property type="entry name" value="Mic10"/>
</dbReference>
<evidence type="ECO:0000256" key="7">
    <source>
        <dbReference type="ARBA" id="ARBA00023128"/>
    </source>
</evidence>
<keyword evidence="11" id="KW-1185">Reference proteome</keyword>
<dbReference type="WBParaSite" id="ASIM_0000014901-mRNA-1">
    <property type="protein sequence ID" value="ASIM_0000014901-mRNA-1"/>
    <property type="gene ID" value="ASIM_0000014901"/>
</dbReference>
<evidence type="ECO:0000313" key="10">
    <source>
        <dbReference type="EMBL" id="VDK17330.1"/>
    </source>
</evidence>
<comment type="subunit">
    <text evidence="9">Component of the mitochondrial contact site and cristae organizing system (MICOS) complex.</text>
</comment>
<keyword evidence="7 9" id="KW-0496">Mitochondrion</keyword>
<keyword evidence="5 9" id="KW-0999">Mitochondrion inner membrane</keyword>
<evidence type="ECO:0000256" key="4">
    <source>
        <dbReference type="ARBA" id="ARBA00022692"/>
    </source>
</evidence>
<evidence type="ECO:0000256" key="1">
    <source>
        <dbReference type="ARBA" id="ARBA00002689"/>
    </source>
</evidence>
<evidence type="ECO:0000313" key="12">
    <source>
        <dbReference type="WBParaSite" id="ASIM_0000014901-mRNA-1"/>
    </source>
</evidence>
<organism evidence="12">
    <name type="scientific">Anisakis simplex</name>
    <name type="common">Herring worm</name>
    <dbReference type="NCBI Taxonomy" id="6269"/>
    <lineage>
        <taxon>Eukaryota</taxon>
        <taxon>Metazoa</taxon>
        <taxon>Ecdysozoa</taxon>
        <taxon>Nematoda</taxon>
        <taxon>Chromadorea</taxon>
        <taxon>Rhabditida</taxon>
        <taxon>Spirurina</taxon>
        <taxon>Ascaridomorpha</taxon>
        <taxon>Ascaridoidea</taxon>
        <taxon>Anisakidae</taxon>
        <taxon>Anisakis</taxon>
        <taxon>Anisakis simplex complex</taxon>
    </lineage>
</organism>
<proteinExistence type="inferred from homology"/>
<comment type="similarity">
    <text evidence="3 9">Belongs to the MICOS complex subunit Mic10 family.</text>
</comment>
<reference evidence="10 11" key="2">
    <citation type="submission" date="2018-11" db="EMBL/GenBank/DDBJ databases">
        <authorList>
            <consortium name="Pathogen Informatics"/>
        </authorList>
    </citation>
    <scope>NUCLEOTIDE SEQUENCE [LARGE SCALE GENOMIC DNA]</scope>
</reference>
<dbReference type="Pfam" id="PF04418">
    <property type="entry name" value="DUF543"/>
    <property type="match status" value="1"/>
</dbReference>
<dbReference type="PANTHER" id="PTHR21304:SF0">
    <property type="entry name" value="MICOS COMPLEX SUBUNIT MIC10"/>
    <property type="match status" value="1"/>
</dbReference>
<evidence type="ECO:0000313" key="11">
    <source>
        <dbReference type="Proteomes" id="UP000267096"/>
    </source>
</evidence>
<comment type="subcellular location">
    <subcellularLocation>
        <location evidence="2 9">Mitochondrion inner membrane</location>
        <topology evidence="2 9">Single-pass membrane protein</topology>
    </subcellularLocation>
</comment>
<gene>
    <name evidence="10" type="ORF">ASIM_LOCUS64</name>
</gene>
<name>A0A0M3IY35_ANISI</name>
<dbReference type="PANTHER" id="PTHR21304">
    <property type="entry name" value="MICOS COMPLEX SUBUNIT MIC10"/>
    <property type="match status" value="1"/>
</dbReference>
<keyword evidence="8 9" id="KW-0472">Membrane</keyword>